<name>A0AAE4MGM8_9EURY</name>
<dbReference type="Proteomes" id="UP001271789">
    <property type="component" value="Unassembled WGS sequence"/>
</dbReference>
<evidence type="ECO:0000313" key="2">
    <source>
        <dbReference type="EMBL" id="MDV0446247.1"/>
    </source>
</evidence>
<evidence type="ECO:0000256" key="1">
    <source>
        <dbReference type="SAM" id="Phobius"/>
    </source>
</evidence>
<keyword evidence="1" id="KW-0472">Membrane</keyword>
<comment type="caution">
    <text evidence="2">The sequence shown here is derived from an EMBL/GenBank/DDBJ whole genome shotgun (WGS) entry which is preliminary data.</text>
</comment>
<keyword evidence="3" id="KW-1185">Reference proteome</keyword>
<sequence length="222" mass="24456">MKQSFLISVFLISVFCIVLMAPISYGSSNDFSGANYGCALGYNVSYHMYSNVDEISEAADLILIGTVGESTIVWDDGDFLDDDYFGKNFANADTVIEVDEYLKGSGLSEIHVITIGSLNESCIMDGRVNPILSPGDQVLLFLSESERYPNSYSITSNQGYLIKDGDRYVGDFGRLNTTVDEVKNSIEAGDKKNNVPLYGLTFLIVILLIGIVCLAYRKKRIK</sequence>
<dbReference type="EMBL" id="JAWDKD010000002">
    <property type="protein sequence ID" value="MDV0446247.1"/>
    <property type="molecule type" value="Genomic_DNA"/>
</dbReference>
<protein>
    <submittedName>
        <fullName evidence="2">Uncharacterized protein</fullName>
    </submittedName>
</protein>
<proteinExistence type="predicted"/>
<dbReference type="AlphaFoldDB" id="A0AAE4MGM8"/>
<keyword evidence="1" id="KW-0812">Transmembrane</keyword>
<feature type="transmembrane region" description="Helical" evidence="1">
    <location>
        <begin position="195"/>
        <end position="216"/>
    </location>
</feature>
<gene>
    <name evidence="2" type="ORF">MsAg5_00750</name>
</gene>
<organism evidence="2 3">
    <name type="scientific">Methanolapillus africanus</name>
    <dbReference type="NCBI Taxonomy" id="3028297"/>
    <lineage>
        <taxon>Archaea</taxon>
        <taxon>Methanobacteriati</taxon>
        <taxon>Methanobacteriota</taxon>
        <taxon>Stenosarchaea group</taxon>
        <taxon>Methanomicrobia</taxon>
        <taxon>Methanosarcinales</taxon>
        <taxon>Methanosarcinaceae</taxon>
        <taxon>Methanolapillus</taxon>
    </lineage>
</organism>
<reference evidence="2" key="1">
    <citation type="submission" date="2023-06" db="EMBL/GenBank/DDBJ databases">
        <title>Genome sequence of Methanosarcinaceae archaeon Ag5.</title>
        <authorList>
            <person name="Protasov E."/>
            <person name="Platt K."/>
            <person name="Poehlein A."/>
            <person name="Daniel R."/>
            <person name="Brune A."/>
        </authorList>
    </citation>
    <scope>NUCLEOTIDE SEQUENCE</scope>
    <source>
        <strain evidence="2">Ag5</strain>
    </source>
</reference>
<accession>A0AAE4MGM8</accession>
<keyword evidence="1" id="KW-1133">Transmembrane helix</keyword>
<evidence type="ECO:0000313" key="3">
    <source>
        <dbReference type="Proteomes" id="UP001271789"/>
    </source>
</evidence>